<protein>
    <submittedName>
        <fullName evidence="1">Uncharacterized protein</fullName>
    </submittedName>
</protein>
<dbReference type="AlphaFoldDB" id="A0A1F8EXW0"/>
<evidence type="ECO:0000313" key="1">
    <source>
        <dbReference type="EMBL" id="OGN05707.1"/>
    </source>
</evidence>
<gene>
    <name evidence="1" type="ORF">A2831_03280</name>
</gene>
<sequence length="100" mass="11570">MIRAKREQLGLGIGQNVFDNGDPKKFRWDMSEGFWRASILETKKDHQCAKCAEIIRKGSRCASTITFEGAKPTPEDFKRIEYWHPGGRCPRLPVEEEPKY</sequence>
<dbReference type="EMBL" id="MGJI01000005">
    <property type="protein sequence ID" value="OGN05707.1"/>
    <property type="molecule type" value="Genomic_DNA"/>
</dbReference>
<proteinExistence type="predicted"/>
<dbReference type="Proteomes" id="UP000177507">
    <property type="component" value="Unassembled WGS sequence"/>
</dbReference>
<accession>A0A1F8EXW0</accession>
<comment type="caution">
    <text evidence="1">The sequence shown here is derived from an EMBL/GenBank/DDBJ whole genome shotgun (WGS) entry which is preliminary data.</text>
</comment>
<reference evidence="1 2" key="1">
    <citation type="journal article" date="2016" name="Nat. Commun.">
        <title>Thousands of microbial genomes shed light on interconnected biogeochemical processes in an aquifer system.</title>
        <authorList>
            <person name="Anantharaman K."/>
            <person name="Brown C.T."/>
            <person name="Hug L.A."/>
            <person name="Sharon I."/>
            <person name="Castelle C.J."/>
            <person name="Probst A.J."/>
            <person name="Thomas B.C."/>
            <person name="Singh A."/>
            <person name="Wilkins M.J."/>
            <person name="Karaoz U."/>
            <person name="Brodie E.L."/>
            <person name="Williams K.H."/>
            <person name="Hubbard S.S."/>
            <person name="Banfield J.F."/>
        </authorList>
    </citation>
    <scope>NUCLEOTIDE SEQUENCE [LARGE SCALE GENOMIC DNA]</scope>
</reference>
<organism evidence="1 2">
    <name type="scientific">Candidatus Yanofskybacteria bacterium RIFCSPHIGHO2_01_FULL_44_17</name>
    <dbReference type="NCBI Taxonomy" id="1802668"/>
    <lineage>
        <taxon>Bacteria</taxon>
        <taxon>Candidatus Yanofskyibacteriota</taxon>
    </lineage>
</organism>
<name>A0A1F8EXW0_9BACT</name>
<dbReference type="STRING" id="1802668.A2831_03280"/>
<evidence type="ECO:0000313" key="2">
    <source>
        <dbReference type="Proteomes" id="UP000177507"/>
    </source>
</evidence>